<sequence length="114" mass="12149">MADTDQSRGEISVATERGMGGMGTCEFPEEEGTELENCGDVTEHVAAVLVDNKIQIVPLCSRHAGSFPEEYIHVDPEAAAELSDAEAIDELGGGASQTSMEHDDLFEPEDSHAN</sequence>
<organism evidence="2 3">
    <name type="scientific">Halorubrum pallidum</name>
    <dbReference type="NCBI Taxonomy" id="1526114"/>
    <lineage>
        <taxon>Archaea</taxon>
        <taxon>Methanobacteriati</taxon>
        <taxon>Methanobacteriota</taxon>
        <taxon>Stenosarchaea group</taxon>
        <taxon>Halobacteria</taxon>
        <taxon>Halobacteriales</taxon>
        <taxon>Haloferacaceae</taxon>
        <taxon>Halorubrum</taxon>
    </lineage>
</organism>
<protein>
    <submittedName>
        <fullName evidence="2">Uncharacterized protein</fullName>
    </submittedName>
</protein>
<comment type="caution">
    <text evidence="2">The sequence shown here is derived from an EMBL/GenBank/DDBJ whole genome shotgun (WGS) entry which is preliminary data.</text>
</comment>
<feature type="region of interest" description="Disordered" evidence="1">
    <location>
        <begin position="90"/>
        <end position="114"/>
    </location>
</feature>
<keyword evidence="3" id="KW-1185">Reference proteome</keyword>
<dbReference type="EMBL" id="JBHSWT010000043">
    <property type="protein sequence ID" value="MFC6770309.1"/>
    <property type="molecule type" value="Genomic_DNA"/>
</dbReference>
<reference evidence="2 3" key="1">
    <citation type="journal article" date="2019" name="Int. J. Syst. Evol. Microbiol.">
        <title>The Global Catalogue of Microorganisms (GCM) 10K type strain sequencing project: providing services to taxonomists for standard genome sequencing and annotation.</title>
        <authorList>
            <consortium name="The Broad Institute Genomics Platform"/>
            <consortium name="The Broad Institute Genome Sequencing Center for Infectious Disease"/>
            <person name="Wu L."/>
            <person name="Ma J."/>
        </authorList>
    </citation>
    <scope>NUCLEOTIDE SEQUENCE [LARGE SCALE GENOMIC DNA]</scope>
    <source>
        <strain evidence="2 3">PJ61</strain>
    </source>
</reference>
<dbReference type="AlphaFoldDB" id="A0ABD5T0M4"/>
<accession>A0ABD5T0M4</accession>
<dbReference type="Proteomes" id="UP001596274">
    <property type="component" value="Unassembled WGS sequence"/>
</dbReference>
<proteinExistence type="predicted"/>
<name>A0ABD5T0M4_9EURY</name>
<feature type="compositionally biased region" description="Basic and acidic residues" evidence="1">
    <location>
        <begin position="100"/>
        <end position="114"/>
    </location>
</feature>
<gene>
    <name evidence="2" type="ORF">ACFQDD_02005</name>
</gene>
<evidence type="ECO:0000256" key="1">
    <source>
        <dbReference type="SAM" id="MobiDB-lite"/>
    </source>
</evidence>
<feature type="region of interest" description="Disordered" evidence="1">
    <location>
        <begin position="1"/>
        <end position="31"/>
    </location>
</feature>
<evidence type="ECO:0000313" key="2">
    <source>
        <dbReference type="EMBL" id="MFC6770309.1"/>
    </source>
</evidence>
<evidence type="ECO:0000313" key="3">
    <source>
        <dbReference type="Proteomes" id="UP001596274"/>
    </source>
</evidence>